<dbReference type="AlphaFoldDB" id="A0A9Q1MEG7"/>
<feature type="compositionally biased region" description="Polar residues" evidence="6">
    <location>
        <begin position="301"/>
        <end position="314"/>
    </location>
</feature>
<evidence type="ECO:0000313" key="8">
    <source>
        <dbReference type="EMBL" id="KAJ8558217.1"/>
    </source>
</evidence>
<dbReference type="EMBL" id="JAJAGQ010000007">
    <property type="protein sequence ID" value="KAJ8558217.1"/>
    <property type="molecule type" value="Genomic_DNA"/>
</dbReference>
<gene>
    <name evidence="8" type="ORF">K7X08_004983</name>
</gene>
<evidence type="ECO:0000256" key="4">
    <source>
        <dbReference type="ARBA" id="ARBA00023163"/>
    </source>
</evidence>
<dbReference type="GO" id="GO:0015995">
    <property type="term" value="P:chlorophyll biosynthetic process"/>
    <property type="evidence" value="ECO:0007669"/>
    <property type="project" value="InterPro"/>
</dbReference>
<dbReference type="SMART" id="SM01019">
    <property type="entry name" value="B3"/>
    <property type="match status" value="1"/>
</dbReference>
<organism evidence="8 9">
    <name type="scientific">Anisodus acutangulus</name>
    <dbReference type="NCBI Taxonomy" id="402998"/>
    <lineage>
        <taxon>Eukaryota</taxon>
        <taxon>Viridiplantae</taxon>
        <taxon>Streptophyta</taxon>
        <taxon>Embryophyta</taxon>
        <taxon>Tracheophyta</taxon>
        <taxon>Spermatophyta</taxon>
        <taxon>Magnoliopsida</taxon>
        <taxon>eudicotyledons</taxon>
        <taxon>Gunneridae</taxon>
        <taxon>Pentapetalae</taxon>
        <taxon>asterids</taxon>
        <taxon>lamiids</taxon>
        <taxon>Solanales</taxon>
        <taxon>Solanaceae</taxon>
        <taxon>Solanoideae</taxon>
        <taxon>Hyoscyameae</taxon>
        <taxon>Anisodus</taxon>
    </lineage>
</organism>
<feature type="domain" description="TF-B3" evidence="7">
    <location>
        <begin position="564"/>
        <end position="654"/>
    </location>
</feature>
<feature type="compositionally biased region" description="Polar residues" evidence="6">
    <location>
        <begin position="190"/>
        <end position="202"/>
    </location>
</feature>
<dbReference type="Pfam" id="PF02362">
    <property type="entry name" value="B3"/>
    <property type="match status" value="1"/>
</dbReference>
<dbReference type="Gene3D" id="2.40.330.10">
    <property type="entry name" value="DNA-binding pseudobarrel domain"/>
    <property type="match status" value="1"/>
</dbReference>
<protein>
    <recommendedName>
        <fullName evidence="7">TF-B3 domain-containing protein</fullName>
    </recommendedName>
</protein>
<feature type="region of interest" description="Disordered" evidence="6">
    <location>
        <begin position="446"/>
        <end position="488"/>
    </location>
</feature>
<evidence type="ECO:0000259" key="7">
    <source>
        <dbReference type="SMART" id="SM01019"/>
    </source>
</evidence>
<comment type="subcellular location">
    <subcellularLocation>
        <location evidence="1">Nucleus</location>
    </subcellularLocation>
</comment>
<comment type="caution">
    <text evidence="8">The sequence shown here is derived from an EMBL/GenBank/DDBJ whole genome shotgun (WGS) entry which is preliminary data.</text>
</comment>
<dbReference type="PANTHER" id="PTHR47310:SF6">
    <property type="entry name" value="PROTEIN FLUORESCENT IN BLUE LIGHT, CHLOROPLASTIC-LIKE ISOFORM X1"/>
    <property type="match status" value="1"/>
</dbReference>
<dbReference type="Pfam" id="PF13424">
    <property type="entry name" value="TPR_12"/>
    <property type="match status" value="1"/>
</dbReference>
<dbReference type="SUPFAM" id="SSF101936">
    <property type="entry name" value="DNA-binding pseudobarrel domain"/>
    <property type="match status" value="1"/>
</dbReference>
<keyword evidence="9" id="KW-1185">Reference proteome</keyword>
<sequence length="801" mass="89973">MKRGLEFNDKQDLEDGGDGLENVMVSMEDIQCQHHQQPTEFEPMEEEQVIGAVVGDTEIFLNGDDHLDVNNTSIFSCTDFPPIPDFPCMSSSSSSTSSAPPLANNKSFQTSSSASSASSSNNSASWAVLKSDAEEDINKKILEGLPPPQDDDDDCLKLSVMEDLGYMDLIDGNEFWDPCMLFQSDQNPQDYNMSDSVQLSQDDNQEKKPLLESDDQNDGLSFFQGNGELAVIFFEWLKQNKDYISAEDMRSIKLKRSTIESASKRLGGTKEGKKQLLRLILEWVEQYQLQKKRMNEAAASDSPSQYQESSLNPNSSIQYNTNVAPDPSACFYPSPWMPTPPTYIPPPETFYPMPTGAGLVRGDPYCNGPSFTPPLSQTVNGSMEYQTMESTQSWPPSQFSAMEASKYNQLIPENDCKVATNANPNDLFSQYPYQLFDENGERSVRLGSSATKEARKKRMARSRRLSSHHYRHLSHQSQHQSQSSDHSLRMVGENCTMSPANNPGNWVYWPSAAPSPMMMIPPPEAPQLPTTERPGMQPQNHQKHGSADKQSQGLKTEKNLKFLLQKVLKQSDVGNLGRIVLPKKEAESHLPQLESRDGITIAMEDIGISRVWNMKYRFWPNNKSRMYLLENTGLLARQRKTELQRLNEQLCQINAALRRQAKIESYAPTFSYAPVGGRISDSEVIIDPRKQELISHLKNGKTFLRNQAPEKAFLEFKTGLDLAQDVKDPIEEKEGSKGLRQGKYKEAIEYHTMVLDISATNGEDSGSTEAYGAIADCYTELGDIERAAKYYDQYIARLQSD</sequence>
<feature type="region of interest" description="Disordered" evidence="6">
    <location>
        <begin position="295"/>
        <end position="314"/>
    </location>
</feature>
<dbReference type="Gene3D" id="1.25.40.10">
    <property type="entry name" value="Tetratricopeptide repeat domain"/>
    <property type="match status" value="1"/>
</dbReference>
<dbReference type="GO" id="GO:0005634">
    <property type="term" value="C:nucleus"/>
    <property type="evidence" value="ECO:0007669"/>
    <property type="project" value="UniProtKB-SubCell"/>
</dbReference>
<evidence type="ECO:0000256" key="6">
    <source>
        <dbReference type="SAM" id="MobiDB-lite"/>
    </source>
</evidence>
<evidence type="ECO:0000256" key="3">
    <source>
        <dbReference type="ARBA" id="ARBA00023125"/>
    </source>
</evidence>
<feature type="compositionally biased region" description="Low complexity" evidence="6">
    <location>
        <begin position="475"/>
        <end position="485"/>
    </location>
</feature>
<dbReference type="SUPFAM" id="SSF48452">
    <property type="entry name" value="TPR-like"/>
    <property type="match status" value="1"/>
</dbReference>
<feature type="compositionally biased region" description="Basic residues" evidence="6">
    <location>
        <begin position="454"/>
        <end position="474"/>
    </location>
</feature>
<dbReference type="InterPro" id="IPR003340">
    <property type="entry name" value="B3_DNA-bd"/>
</dbReference>
<dbReference type="InterPro" id="IPR011990">
    <property type="entry name" value="TPR-like_helical_dom_sf"/>
</dbReference>
<dbReference type="Proteomes" id="UP001152561">
    <property type="component" value="Unassembled WGS sequence"/>
</dbReference>
<keyword evidence="2" id="KW-0805">Transcription regulation</keyword>
<reference evidence="9" key="1">
    <citation type="journal article" date="2023" name="Proc. Natl. Acad. Sci. U.S.A.">
        <title>Genomic and structural basis for evolution of tropane alkaloid biosynthesis.</title>
        <authorList>
            <person name="Wanga Y.-J."/>
            <person name="Taina T."/>
            <person name="Yua J.-Y."/>
            <person name="Lia J."/>
            <person name="Xua B."/>
            <person name="Chenc J."/>
            <person name="D'Auriad J.C."/>
            <person name="Huanga J.-P."/>
            <person name="Huanga S.-X."/>
        </authorList>
    </citation>
    <scope>NUCLEOTIDE SEQUENCE [LARGE SCALE GENOMIC DNA]</scope>
    <source>
        <strain evidence="9">cv. KIB-2019</strain>
    </source>
</reference>
<keyword evidence="4" id="KW-0804">Transcription</keyword>
<dbReference type="PANTHER" id="PTHR47310">
    <property type="entry name" value="PROTEIN FLUORESCENT IN BLUE LIGHT, CHLOROPLASTIC"/>
    <property type="match status" value="1"/>
</dbReference>
<feature type="region of interest" description="Disordered" evidence="6">
    <location>
        <begin position="89"/>
        <end position="123"/>
    </location>
</feature>
<evidence type="ECO:0000256" key="1">
    <source>
        <dbReference type="ARBA" id="ARBA00004123"/>
    </source>
</evidence>
<feature type="region of interest" description="Disordered" evidence="6">
    <location>
        <begin position="190"/>
        <end position="217"/>
    </location>
</feature>
<evidence type="ECO:0000256" key="2">
    <source>
        <dbReference type="ARBA" id="ARBA00023015"/>
    </source>
</evidence>
<dbReference type="OrthoDB" id="757982at2759"/>
<keyword evidence="5" id="KW-0539">Nucleus</keyword>
<keyword evidence="3" id="KW-0238">DNA-binding</keyword>
<dbReference type="InterPro" id="IPR015300">
    <property type="entry name" value="DNA-bd_pseudobarrel_sf"/>
</dbReference>
<dbReference type="InterPro" id="IPR044243">
    <property type="entry name" value="FLU"/>
</dbReference>
<name>A0A9Q1MEG7_9SOLA</name>
<dbReference type="GO" id="GO:0003677">
    <property type="term" value="F:DNA binding"/>
    <property type="evidence" value="ECO:0007669"/>
    <property type="project" value="UniProtKB-KW"/>
</dbReference>
<proteinExistence type="predicted"/>
<evidence type="ECO:0000256" key="5">
    <source>
        <dbReference type="ARBA" id="ARBA00023242"/>
    </source>
</evidence>
<feature type="region of interest" description="Disordered" evidence="6">
    <location>
        <begin position="522"/>
        <end position="553"/>
    </location>
</feature>
<accession>A0A9Q1MEG7</accession>
<dbReference type="PROSITE" id="PS50293">
    <property type="entry name" value="TPR_REGION"/>
    <property type="match status" value="1"/>
</dbReference>
<evidence type="ECO:0000313" key="9">
    <source>
        <dbReference type="Proteomes" id="UP001152561"/>
    </source>
</evidence>
<feature type="compositionally biased region" description="Low complexity" evidence="6">
    <location>
        <begin position="111"/>
        <end position="123"/>
    </location>
</feature>